<name>A0ACC0KKW3_CHOFU</name>
<accession>A0ACC0KKW3</accession>
<gene>
    <name evidence="1" type="ORF">MSG28_010497</name>
</gene>
<dbReference type="Proteomes" id="UP001064048">
    <property type="component" value="Chromosome 17"/>
</dbReference>
<sequence>MSPETKRLLPPNTETIMTKPFPVRGERANYVNIPHVIAMVGLPARGKTYISKKFHEFFRADNKEAMAIRQQCALDALHDVCEWLVKGGEVAVSIATCVLCLTTVFSGKYRRHVTSTYTSHKFFRTDKSDGSSTHSTRCTACGSE</sequence>
<protein>
    <submittedName>
        <fullName evidence="1">Uncharacterized protein</fullName>
    </submittedName>
</protein>
<evidence type="ECO:0000313" key="1">
    <source>
        <dbReference type="EMBL" id="KAI8437148.1"/>
    </source>
</evidence>
<evidence type="ECO:0000313" key="2">
    <source>
        <dbReference type="Proteomes" id="UP001064048"/>
    </source>
</evidence>
<comment type="caution">
    <text evidence="1">The sequence shown here is derived from an EMBL/GenBank/DDBJ whole genome shotgun (WGS) entry which is preliminary data.</text>
</comment>
<organism evidence="1 2">
    <name type="scientific">Choristoneura fumiferana</name>
    <name type="common">Spruce budworm moth</name>
    <name type="synonym">Archips fumiferana</name>
    <dbReference type="NCBI Taxonomy" id="7141"/>
    <lineage>
        <taxon>Eukaryota</taxon>
        <taxon>Metazoa</taxon>
        <taxon>Ecdysozoa</taxon>
        <taxon>Arthropoda</taxon>
        <taxon>Hexapoda</taxon>
        <taxon>Insecta</taxon>
        <taxon>Pterygota</taxon>
        <taxon>Neoptera</taxon>
        <taxon>Endopterygota</taxon>
        <taxon>Lepidoptera</taxon>
        <taxon>Glossata</taxon>
        <taxon>Ditrysia</taxon>
        <taxon>Tortricoidea</taxon>
        <taxon>Tortricidae</taxon>
        <taxon>Tortricinae</taxon>
        <taxon>Choristoneura</taxon>
    </lineage>
</organism>
<proteinExistence type="predicted"/>
<reference evidence="1 2" key="1">
    <citation type="journal article" date="2022" name="Genome Biol. Evol.">
        <title>The Spruce Budworm Genome: Reconstructing the Evolutionary History of Antifreeze Proteins.</title>
        <authorList>
            <person name="Beliveau C."/>
            <person name="Gagne P."/>
            <person name="Picq S."/>
            <person name="Vernygora O."/>
            <person name="Keeling C.I."/>
            <person name="Pinkney K."/>
            <person name="Doucet D."/>
            <person name="Wen F."/>
            <person name="Johnston J.S."/>
            <person name="Maaroufi H."/>
            <person name="Boyle B."/>
            <person name="Laroche J."/>
            <person name="Dewar K."/>
            <person name="Juretic N."/>
            <person name="Blackburn G."/>
            <person name="Nisole A."/>
            <person name="Brunet B."/>
            <person name="Brandao M."/>
            <person name="Lumley L."/>
            <person name="Duan J."/>
            <person name="Quan G."/>
            <person name="Lucarotti C.J."/>
            <person name="Roe A.D."/>
            <person name="Sperling F.A.H."/>
            <person name="Levesque R.C."/>
            <person name="Cusson M."/>
        </authorList>
    </citation>
    <scope>NUCLEOTIDE SEQUENCE [LARGE SCALE GENOMIC DNA]</scope>
    <source>
        <strain evidence="1">Glfc:IPQL:Cfum</strain>
    </source>
</reference>
<keyword evidence="2" id="KW-1185">Reference proteome</keyword>
<dbReference type="EMBL" id="CM046117">
    <property type="protein sequence ID" value="KAI8437148.1"/>
    <property type="molecule type" value="Genomic_DNA"/>
</dbReference>